<dbReference type="Proteomes" id="UP000321379">
    <property type="component" value="Unassembled WGS sequence"/>
</dbReference>
<dbReference type="Pfam" id="PF20154">
    <property type="entry name" value="LNT_N"/>
    <property type="match status" value="1"/>
</dbReference>
<dbReference type="InterPro" id="IPR004563">
    <property type="entry name" value="Apolipo_AcylTrfase"/>
</dbReference>
<dbReference type="SUPFAM" id="SSF56317">
    <property type="entry name" value="Carbon-nitrogen hydrolase"/>
    <property type="match status" value="1"/>
</dbReference>
<evidence type="ECO:0000313" key="10">
    <source>
        <dbReference type="EMBL" id="TXN31850.1"/>
    </source>
</evidence>
<dbReference type="EMBL" id="VRMG01000004">
    <property type="protein sequence ID" value="TXN31850.1"/>
    <property type="molecule type" value="Genomic_DNA"/>
</dbReference>
<dbReference type="PANTHER" id="PTHR38686">
    <property type="entry name" value="APOLIPOPROTEIN N-ACYLTRANSFERASE"/>
    <property type="match status" value="1"/>
</dbReference>
<evidence type="ECO:0000256" key="1">
    <source>
        <dbReference type="ARBA" id="ARBA00004651"/>
    </source>
</evidence>
<feature type="transmembrane region" description="Helical" evidence="8">
    <location>
        <begin position="85"/>
        <end position="110"/>
    </location>
</feature>
<feature type="domain" description="CN hydrolase" evidence="9">
    <location>
        <begin position="223"/>
        <end position="469"/>
    </location>
</feature>
<accession>A0A5C8UT69</accession>
<comment type="caution">
    <text evidence="10">The sequence shown here is derived from an EMBL/GenBank/DDBJ whole genome shotgun (WGS) entry which is preliminary data.</text>
</comment>
<keyword evidence="3 8" id="KW-0808">Transferase</keyword>
<evidence type="ECO:0000256" key="8">
    <source>
        <dbReference type="HAMAP-Rule" id="MF_01148"/>
    </source>
</evidence>
<dbReference type="PROSITE" id="PS50263">
    <property type="entry name" value="CN_HYDROLASE"/>
    <property type="match status" value="1"/>
</dbReference>
<dbReference type="Gene3D" id="3.60.110.10">
    <property type="entry name" value="Carbon-nitrogen hydrolase"/>
    <property type="match status" value="1"/>
</dbReference>
<comment type="similarity">
    <text evidence="8">Belongs to the CN hydrolase family. Apolipoprotein N-acyltransferase subfamily.</text>
</comment>
<gene>
    <name evidence="8 10" type="primary">lnt</name>
    <name evidence="10" type="ORF">FVP33_02660</name>
</gene>
<dbReference type="InterPro" id="IPR003010">
    <property type="entry name" value="C-N_Hydrolase"/>
</dbReference>
<name>A0A5C8UT69_9MICO</name>
<comment type="pathway">
    <text evidence="8">Protein modification; lipoprotein biosynthesis (N-acyl transfer).</text>
</comment>
<evidence type="ECO:0000256" key="3">
    <source>
        <dbReference type="ARBA" id="ARBA00022679"/>
    </source>
</evidence>
<comment type="function">
    <text evidence="8">Catalyzes the phospholipid dependent N-acylation of the N-terminal cysteine of apolipoprotein, the last step in lipoprotein maturation.</text>
</comment>
<dbReference type="NCBIfam" id="TIGR00546">
    <property type="entry name" value="lnt"/>
    <property type="match status" value="1"/>
</dbReference>
<keyword evidence="7 8" id="KW-0012">Acyltransferase</keyword>
<dbReference type="Pfam" id="PF00795">
    <property type="entry name" value="CN_hydrolase"/>
    <property type="match status" value="1"/>
</dbReference>
<protein>
    <recommendedName>
        <fullName evidence="8">Apolipoprotein N-acyltransferase</fullName>
        <shortName evidence="8">ALP N-acyltransferase</shortName>
        <ecNumber evidence="8">2.3.1.269</ecNumber>
    </recommendedName>
</protein>
<dbReference type="CDD" id="cd07571">
    <property type="entry name" value="ALP_N-acyl_transferase"/>
    <property type="match status" value="1"/>
</dbReference>
<evidence type="ECO:0000256" key="4">
    <source>
        <dbReference type="ARBA" id="ARBA00022692"/>
    </source>
</evidence>
<evidence type="ECO:0000256" key="5">
    <source>
        <dbReference type="ARBA" id="ARBA00022989"/>
    </source>
</evidence>
<feature type="transmembrane region" description="Helical" evidence="8">
    <location>
        <begin position="58"/>
        <end position="79"/>
    </location>
</feature>
<dbReference type="GO" id="GO:0016410">
    <property type="term" value="F:N-acyltransferase activity"/>
    <property type="evidence" value="ECO:0007669"/>
    <property type="project" value="UniProtKB-UniRule"/>
</dbReference>
<dbReference type="GO" id="GO:0005886">
    <property type="term" value="C:plasma membrane"/>
    <property type="evidence" value="ECO:0007669"/>
    <property type="project" value="UniProtKB-SubCell"/>
</dbReference>
<evidence type="ECO:0000256" key="2">
    <source>
        <dbReference type="ARBA" id="ARBA00022475"/>
    </source>
</evidence>
<feature type="transmembrane region" description="Helical" evidence="8">
    <location>
        <begin position="122"/>
        <end position="144"/>
    </location>
</feature>
<keyword evidence="5 8" id="KW-1133">Transmembrane helix</keyword>
<sequence length="515" mass="55544">MRPRPLRPLPLWAAVVLAALSGFVNSFAFPGRGWWPLVFVGTAMLLLSLRRRRFWPSVLVGLAGGFAFFGNHILWLTVYLGPIPWLALAGLESVFFAFGASLLALAWRFVPHYWPGLSGRLLGLPLALAGLWVAREAFTSVWPYGGFSWGRLAFSQSDSPFAPLVAWVGISGLSFTIAFLSAVLVQAFLEVSVPWTVRGTVAGFAFLLAAAIPAWPVISTGSIRVAAVQGNSNSGLFAQIQPGDSLNDHLQATLPLIGQSVDVVVWPENASDLNPLENKRAAQTLDYVTGAMKAPLVTGTITEDSEGRTFNSLLLWEHGKGAVDQYDKIHPVPFAEYLPDRAFWYPLAPSLFDLVPRDYSFGTRDNVFSIKGAVAGLAICFDIVDDELISQMLRDGADFIIAPTNNADFGHTDESAQQVGIARLRAIETGRSVVNASTVGVSAMFAPDGRVISQLPTFEAGSMVEDVPLSHTTTPATLIGRGIEWLVSGLGIAILALAMIFTPLARRAPRKEARG</sequence>
<organism evidence="10 11">
    <name type="scientific">Lacisediminihabitans profunda</name>
    <dbReference type="NCBI Taxonomy" id="2594790"/>
    <lineage>
        <taxon>Bacteria</taxon>
        <taxon>Bacillati</taxon>
        <taxon>Actinomycetota</taxon>
        <taxon>Actinomycetes</taxon>
        <taxon>Micrococcales</taxon>
        <taxon>Microbacteriaceae</taxon>
        <taxon>Lacisediminihabitans</taxon>
    </lineage>
</organism>
<evidence type="ECO:0000256" key="7">
    <source>
        <dbReference type="ARBA" id="ARBA00023315"/>
    </source>
</evidence>
<evidence type="ECO:0000259" key="9">
    <source>
        <dbReference type="PROSITE" id="PS50263"/>
    </source>
</evidence>
<keyword evidence="10" id="KW-0449">Lipoprotein</keyword>
<dbReference type="InterPro" id="IPR036526">
    <property type="entry name" value="C-N_Hydrolase_sf"/>
</dbReference>
<feature type="transmembrane region" description="Helical" evidence="8">
    <location>
        <begin position="201"/>
        <end position="218"/>
    </location>
</feature>
<feature type="transmembrane region" description="Helical" evidence="8">
    <location>
        <begin position="164"/>
        <end position="189"/>
    </location>
</feature>
<keyword evidence="11" id="KW-1185">Reference proteome</keyword>
<feature type="transmembrane region" description="Helical" evidence="8">
    <location>
        <begin position="485"/>
        <end position="505"/>
    </location>
</feature>
<dbReference type="PANTHER" id="PTHR38686:SF1">
    <property type="entry name" value="APOLIPOPROTEIN N-ACYLTRANSFERASE"/>
    <property type="match status" value="1"/>
</dbReference>
<dbReference type="GO" id="GO:0042158">
    <property type="term" value="P:lipoprotein biosynthetic process"/>
    <property type="evidence" value="ECO:0007669"/>
    <property type="project" value="UniProtKB-UniRule"/>
</dbReference>
<proteinExistence type="inferred from homology"/>
<dbReference type="EC" id="2.3.1.269" evidence="8"/>
<dbReference type="HAMAP" id="MF_01148">
    <property type="entry name" value="Lnt"/>
    <property type="match status" value="1"/>
</dbReference>
<feature type="transmembrane region" description="Helical" evidence="8">
    <location>
        <begin position="9"/>
        <end position="27"/>
    </location>
</feature>
<feature type="transmembrane region" description="Helical" evidence="8">
    <location>
        <begin position="33"/>
        <end position="49"/>
    </location>
</feature>
<keyword evidence="6 8" id="KW-0472">Membrane</keyword>
<comment type="catalytic activity">
    <reaction evidence="8">
        <text>N-terminal S-1,2-diacyl-sn-glyceryl-L-cysteinyl-[lipoprotein] + a glycerophospholipid = N-acyl-S-1,2-diacyl-sn-glyceryl-L-cysteinyl-[lipoprotein] + a 2-acyl-sn-glycero-3-phospholipid + H(+)</text>
        <dbReference type="Rhea" id="RHEA:48228"/>
        <dbReference type="Rhea" id="RHEA-COMP:14681"/>
        <dbReference type="Rhea" id="RHEA-COMP:14684"/>
        <dbReference type="ChEBI" id="CHEBI:15378"/>
        <dbReference type="ChEBI" id="CHEBI:136912"/>
        <dbReference type="ChEBI" id="CHEBI:140656"/>
        <dbReference type="ChEBI" id="CHEBI:140657"/>
        <dbReference type="ChEBI" id="CHEBI:140660"/>
        <dbReference type="EC" id="2.3.1.269"/>
    </reaction>
</comment>
<evidence type="ECO:0000313" key="11">
    <source>
        <dbReference type="Proteomes" id="UP000321379"/>
    </source>
</evidence>
<keyword evidence="4 8" id="KW-0812">Transmembrane</keyword>
<comment type="subcellular location">
    <subcellularLocation>
        <location evidence="1 8">Cell membrane</location>
        <topology evidence="1 8">Multi-pass membrane protein</topology>
    </subcellularLocation>
</comment>
<dbReference type="UniPathway" id="UPA00666"/>
<dbReference type="RefSeq" id="WP_147782100.1">
    <property type="nucleotide sequence ID" value="NZ_VRMG01000004.1"/>
</dbReference>
<evidence type="ECO:0000256" key="6">
    <source>
        <dbReference type="ARBA" id="ARBA00023136"/>
    </source>
</evidence>
<dbReference type="InterPro" id="IPR045378">
    <property type="entry name" value="LNT_N"/>
</dbReference>
<reference evidence="10 11" key="1">
    <citation type="submission" date="2019-08" db="EMBL/GenBank/DDBJ databases">
        <title>Bacterial whole genome sequence for Glaciihabitans sp. CHu50b-6-2.</title>
        <authorList>
            <person name="Jin L."/>
        </authorList>
    </citation>
    <scope>NUCLEOTIDE SEQUENCE [LARGE SCALE GENOMIC DNA]</scope>
    <source>
        <strain evidence="10 11">CHu50b-6-2</strain>
    </source>
</reference>
<dbReference type="AlphaFoldDB" id="A0A5C8UT69"/>
<keyword evidence="2 8" id="KW-1003">Cell membrane</keyword>